<evidence type="ECO:0000313" key="1">
    <source>
        <dbReference type="EMBL" id="AFL75809.1"/>
    </source>
</evidence>
<organism evidence="1 2">
    <name type="scientific">Thiocystis violascens (strain ATCC 17096 / DSM 198 / 6111)</name>
    <name type="common">Chromatium violascens</name>
    <dbReference type="NCBI Taxonomy" id="765911"/>
    <lineage>
        <taxon>Bacteria</taxon>
        <taxon>Pseudomonadati</taxon>
        <taxon>Pseudomonadota</taxon>
        <taxon>Gammaproteobacteria</taxon>
        <taxon>Chromatiales</taxon>
        <taxon>Chromatiaceae</taxon>
        <taxon>Thiocystis</taxon>
    </lineage>
</organism>
<name>I3YFP1_THIV6</name>
<keyword evidence="2" id="KW-1185">Reference proteome</keyword>
<dbReference type="OrthoDB" id="361711at2"/>
<gene>
    <name evidence="1" type="ordered locus">Thivi_3974</name>
</gene>
<dbReference type="eggNOG" id="ENOG50339ZW">
    <property type="taxonomic scope" value="Bacteria"/>
</dbReference>
<dbReference type="EMBL" id="CP003154">
    <property type="protein sequence ID" value="AFL75809.1"/>
    <property type="molecule type" value="Genomic_DNA"/>
</dbReference>
<dbReference type="AlphaFoldDB" id="I3YFP1"/>
<dbReference type="Proteomes" id="UP000006062">
    <property type="component" value="Chromosome"/>
</dbReference>
<sequence length="70" mass="8085">MITDLEIKSKGFHLLAQHLGNVEVEKFIALIQREPLDYANWRQDMDENLSLEDISRKAMALRKKSTEQGA</sequence>
<proteinExistence type="predicted"/>
<dbReference type="HOGENOM" id="CLU_193886_0_0_6"/>
<protein>
    <submittedName>
        <fullName evidence="1">Uncharacterized protein</fullName>
    </submittedName>
</protein>
<accession>I3YFP1</accession>
<dbReference type="STRING" id="765911.Thivi_3974"/>
<dbReference type="KEGG" id="tvi:Thivi_3974"/>
<reference evidence="1 2" key="1">
    <citation type="submission" date="2012-06" db="EMBL/GenBank/DDBJ databases">
        <title>Complete sequence of Thiocystis violascens DSM 198.</title>
        <authorList>
            <consortium name="US DOE Joint Genome Institute"/>
            <person name="Lucas S."/>
            <person name="Han J."/>
            <person name="Lapidus A."/>
            <person name="Cheng J.-F."/>
            <person name="Goodwin L."/>
            <person name="Pitluck S."/>
            <person name="Peters L."/>
            <person name="Ovchinnikova G."/>
            <person name="Teshima H."/>
            <person name="Detter J.C."/>
            <person name="Han C."/>
            <person name="Tapia R."/>
            <person name="Land M."/>
            <person name="Hauser L."/>
            <person name="Kyrpides N."/>
            <person name="Ivanova N."/>
            <person name="Pagani I."/>
            <person name="Vogl K."/>
            <person name="Liu Z."/>
            <person name="Frigaard N.-U."/>
            <person name="Bryant D."/>
            <person name="Woyke T."/>
        </authorList>
    </citation>
    <scope>NUCLEOTIDE SEQUENCE [LARGE SCALE GENOMIC DNA]</scope>
    <source>
        <strain evidence="2">ATCC 17096 / DSM 198 / 6111</strain>
    </source>
</reference>
<evidence type="ECO:0000313" key="2">
    <source>
        <dbReference type="Proteomes" id="UP000006062"/>
    </source>
</evidence>
<dbReference type="RefSeq" id="WP_014780196.1">
    <property type="nucleotide sequence ID" value="NC_018012.1"/>
</dbReference>